<evidence type="ECO:0000313" key="4">
    <source>
        <dbReference type="Proteomes" id="UP000319004"/>
    </source>
</evidence>
<keyword evidence="2" id="KW-0472">Membrane</keyword>
<keyword evidence="2" id="KW-0812">Transmembrane</keyword>
<feature type="transmembrane region" description="Helical" evidence="2">
    <location>
        <begin position="44"/>
        <end position="66"/>
    </location>
</feature>
<dbReference type="Proteomes" id="UP000319004">
    <property type="component" value="Chromosome"/>
</dbReference>
<dbReference type="EMBL" id="CP037423">
    <property type="protein sequence ID" value="QDV42578.1"/>
    <property type="molecule type" value="Genomic_DNA"/>
</dbReference>
<accession>A0A518HP12</accession>
<sequence length="136" mass="14760">MPIIACPECSNNLSEFAESCPKCGVALTAEMIETQKKEADDCRFIGGAVLGAFLLFVFIVAIFGGGKDEAKEPATRPAFTTRSVSSAPRTALGTPSHSREKHLQDARELVMRGARAAVRNGQMTRREFEEYTGVAY</sequence>
<gene>
    <name evidence="3" type="ORF">Enr13x_24260</name>
</gene>
<proteinExistence type="predicted"/>
<dbReference type="AlphaFoldDB" id="A0A518HP12"/>
<keyword evidence="4" id="KW-1185">Reference proteome</keyword>
<keyword evidence="2" id="KW-1133">Transmembrane helix</keyword>
<reference evidence="3 4" key="1">
    <citation type="submission" date="2019-03" db="EMBL/GenBank/DDBJ databases">
        <title>Deep-cultivation of Planctomycetes and their phenomic and genomic characterization uncovers novel biology.</title>
        <authorList>
            <person name="Wiegand S."/>
            <person name="Jogler M."/>
            <person name="Boedeker C."/>
            <person name="Pinto D."/>
            <person name="Vollmers J."/>
            <person name="Rivas-Marin E."/>
            <person name="Kohn T."/>
            <person name="Peeters S.H."/>
            <person name="Heuer A."/>
            <person name="Rast P."/>
            <person name="Oberbeckmann S."/>
            <person name="Bunk B."/>
            <person name="Jeske O."/>
            <person name="Meyerdierks A."/>
            <person name="Storesund J.E."/>
            <person name="Kallscheuer N."/>
            <person name="Luecker S."/>
            <person name="Lage O.M."/>
            <person name="Pohl T."/>
            <person name="Merkel B.J."/>
            <person name="Hornburger P."/>
            <person name="Mueller R.-W."/>
            <person name="Bruemmer F."/>
            <person name="Labrenz M."/>
            <person name="Spormann A.M."/>
            <person name="Op den Camp H."/>
            <person name="Overmann J."/>
            <person name="Amann R."/>
            <person name="Jetten M.S.M."/>
            <person name="Mascher T."/>
            <person name="Medema M.H."/>
            <person name="Devos D.P."/>
            <person name="Kaster A.-K."/>
            <person name="Ovreas L."/>
            <person name="Rohde M."/>
            <person name="Galperin M.Y."/>
            <person name="Jogler C."/>
        </authorList>
    </citation>
    <scope>NUCLEOTIDE SEQUENCE [LARGE SCALE GENOMIC DNA]</scope>
    <source>
        <strain evidence="3 4">Enr13</strain>
    </source>
</reference>
<organism evidence="3 4">
    <name type="scientific">Stieleria neptunia</name>
    <dbReference type="NCBI Taxonomy" id="2527979"/>
    <lineage>
        <taxon>Bacteria</taxon>
        <taxon>Pseudomonadati</taxon>
        <taxon>Planctomycetota</taxon>
        <taxon>Planctomycetia</taxon>
        <taxon>Pirellulales</taxon>
        <taxon>Pirellulaceae</taxon>
        <taxon>Stieleria</taxon>
    </lineage>
</organism>
<name>A0A518HP12_9BACT</name>
<evidence type="ECO:0000256" key="2">
    <source>
        <dbReference type="SAM" id="Phobius"/>
    </source>
</evidence>
<evidence type="ECO:0008006" key="5">
    <source>
        <dbReference type="Google" id="ProtNLM"/>
    </source>
</evidence>
<evidence type="ECO:0000256" key="1">
    <source>
        <dbReference type="SAM" id="MobiDB-lite"/>
    </source>
</evidence>
<feature type="compositionally biased region" description="Polar residues" evidence="1">
    <location>
        <begin position="78"/>
        <end position="96"/>
    </location>
</feature>
<evidence type="ECO:0000313" key="3">
    <source>
        <dbReference type="EMBL" id="QDV42578.1"/>
    </source>
</evidence>
<protein>
    <recommendedName>
        <fullName evidence="5">Zinc-ribbon domain-containing protein</fullName>
    </recommendedName>
</protein>
<feature type="region of interest" description="Disordered" evidence="1">
    <location>
        <begin position="68"/>
        <end position="103"/>
    </location>
</feature>
<dbReference type="KEGG" id="snep:Enr13x_24260"/>